<feature type="region of interest" description="Disordered" evidence="1">
    <location>
        <begin position="525"/>
        <end position="590"/>
    </location>
</feature>
<feature type="region of interest" description="Disordered" evidence="1">
    <location>
        <begin position="227"/>
        <end position="314"/>
    </location>
</feature>
<protein>
    <submittedName>
        <fullName evidence="2">Uncharacterized protein</fullName>
    </submittedName>
</protein>
<feature type="compositionally biased region" description="Polar residues" evidence="1">
    <location>
        <begin position="381"/>
        <end position="395"/>
    </location>
</feature>
<evidence type="ECO:0000313" key="2">
    <source>
        <dbReference type="EMBL" id="TRY72052.1"/>
    </source>
</evidence>
<dbReference type="EMBL" id="VCGU01000008">
    <property type="protein sequence ID" value="TRY72052.1"/>
    <property type="molecule type" value="Genomic_DNA"/>
</dbReference>
<feature type="region of interest" description="Disordered" evidence="1">
    <location>
        <begin position="370"/>
        <end position="397"/>
    </location>
</feature>
<dbReference type="Proteomes" id="UP000318571">
    <property type="component" value="Chromosome 7"/>
</dbReference>
<dbReference type="AlphaFoldDB" id="A0A553P339"/>
<accession>A0A553P339</accession>
<gene>
    <name evidence="2" type="ORF">TCAL_11289</name>
</gene>
<reference evidence="2 3" key="1">
    <citation type="journal article" date="2018" name="Nat. Ecol. Evol.">
        <title>Genomic signatures of mitonuclear coevolution across populations of Tigriopus californicus.</title>
        <authorList>
            <person name="Barreto F.S."/>
            <person name="Watson E.T."/>
            <person name="Lima T.G."/>
            <person name="Willett C.S."/>
            <person name="Edmands S."/>
            <person name="Li W."/>
            <person name="Burton R.S."/>
        </authorList>
    </citation>
    <scope>NUCLEOTIDE SEQUENCE [LARGE SCALE GENOMIC DNA]</scope>
    <source>
        <strain evidence="2 3">San Diego</strain>
    </source>
</reference>
<name>A0A553P339_TIGCA</name>
<keyword evidence="3" id="KW-1185">Reference proteome</keyword>
<proteinExistence type="predicted"/>
<dbReference type="SUPFAM" id="SSF52266">
    <property type="entry name" value="SGNH hydrolase"/>
    <property type="match status" value="1"/>
</dbReference>
<feature type="compositionally biased region" description="Basic residues" evidence="1">
    <location>
        <begin position="452"/>
        <end position="463"/>
    </location>
</feature>
<feature type="compositionally biased region" description="Low complexity" evidence="1">
    <location>
        <begin position="536"/>
        <end position="546"/>
    </location>
</feature>
<feature type="compositionally biased region" description="Polar residues" evidence="1">
    <location>
        <begin position="149"/>
        <end position="159"/>
    </location>
</feature>
<dbReference type="Gene3D" id="3.40.50.1110">
    <property type="entry name" value="SGNH hydrolase"/>
    <property type="match status" value="1"/>
</dbReference>
<feature type="region of interest" description="Disordered" evidence="1">
    <location>
        <begin position="432"/>
        <end position="481"/>
    </location>
</feature>
<feature type="region of interest" description="Disordered" evidence="1">
    <location>
        <begin position="136"/>
        <end position="159"/>
    </location>
</feature>
<sequence length="897" mass="100484">MDEIYTTDAGTTDAEDTLSVESALQKLADAALSDPEDSMAAPDVVKGFNQLSGKVAQPSQELHDQTKRQPLLKPGTIGLGKVSQGRAIIKERPSYGPPALNQATIETIAPLVQETLGEKPLKKFHGLKTSEVNTKKLKDDRKKMENVQGKKSTNIPTQRASFEVQDWKVNINSAHDLEVSQDGQKAVIVTPKIEEELKEAVVRQEPEVSGEAQPIVPLKLNKTKAEIKSEPKLKSPPKSFIPTTATSKKEEPVTKPIAHIQEVKKERVRPVKVVRKPPPQQQTPIEIHDPRADPIPKPAQFPCARPPRDYVPGRNYQKRTSVADILSHESANHSFTTLSKSNNHSSRELIHSGPELVQMFIKEEPAELCDSGVPARESPDGANSSVMNGGSTSKCSGRISVNLYDQVDEREVAPEPSPHDVILEYVLKEESELRDQEKQKRRNAFWGDKRRPAIIRRPKKRSRSLSQEKSKARRLRQKHASVERLPTLSAFDEERIVWMKNYENESTREDERRRRALVRRATAQTLQSAMNEIDLSSNSTNSNSEESTSEIKNKTHQIQVPLACNPPEEQEPGMKSAESANNNNNNNEVMIPKKTTSRKQWDTDKIIGDSERLRVEQETFALVTDSARHTNSQDQVKENEKMTNRITDASLPPNNPLLSAECFIVSRGWQMDQSKLLRALDRIKCANFSRVQIATTINRVVENVRPNLDIVVIHIGNQELLEASLSIGKSEESVHNVAGSVATVMSRQIIKVAQQNKATQFLISCPLSKGSQTKHITLEETQIYSGLRKIFNATLKANCSSFFNIQCSENDNLTEMEPDDGLSRESRYFSDSLQLNSAGMRKLARNWESYLRRITRANDGELVLRLSSSDSGSNSSAGTTRNMAERVDQTKVPWKPY</sequence>
<comment type="caution">
    <text evidence="2">The sequence shown here is derived from an EMBL/GenBank/DDBJ whole genome shotgun (WGS) entry which is preliminary data.</text>
</comment>
<feature type="region of interest" description="Disordered" evidence="1">
    <location>
        <begin position="867"/>
        <end position="897"/>
    </location>
</feature>
<feature type="compositionally biased region" description="Low complexity" evidence="1">
    <location>
        <begin position="867"/>
        <end position="876"/>
    </location>
</feature>
<evidence type="ECO:0000256" key="1">
    <source>
        <dbReference type="SAM" id="MobiDB-lite"/>
    </source>
</evidence>
<evidence type="ECO:0000313" key="3">
    <source>
        <dbReference type="Proteomes" id="UP000318571"/>
    </source>
</evidence>
<feature type="compositionally biased region" description="Basic and acidic residues" evidence="1">
    <location>
        <begin position="136"/>
        <end position="145"/>
    </location>
</feature>
<dbReference type="InterPro" id="IPR036514">
    <property type="entry name" value="SGNH_hydro_sf"/>
</dbReference>
<feature type="non-terminal residue" evidence="2">
    <location>
        <position position="897"/>
    </location>
</feature>
<organism evidence="2 3">
    <name type="scientific">Tigriopus californicus</name>
    <name type="common">Marine copepod</name>
    <dbReference type="NCBI Taxonomy" id="6832"/>
    <lineage>
        <taxon>Eukaryota</taxon>
        <taxon>Metazoa</taxon>
        <taxon>Ecdysozoa</taxon>
        <taxon>Arthropoda</taxon>
        <taxon>Crustacea</taxon>
        <taxon>Multicrustacea</taxon>
        <taxon>Hexanauplia</taxon>
        <taxon>Copepoda</taxon>
        <taxon>Harpacticoida</taxon>
        <taxon>Harpacticidae</taxon>
        <taxon>Tigriopus</taxon>
    </lineage>
</organism>
<feature type="region of interest" description="Disordered" evidence="1">
    <location>
        <begin position="56"/>
        <end position="77"/>
    </location>
</feature>